<feature type="compositionally biased region" description="Acidic residues" evidence="1">
    <location>
        <begin position="159"/>
        <end position="171"/>
    </location>
</feature>
<dbReference type="OMA" id="QILVEGM"/>
<name>A0A6P4J3Q8_DROKI</name>
<proteinExistence type="predicted"/>
<protein>
    <recommendedName>
        <fullName evidence="2">UBA domain-containing protein</fullName>
    </recommendedName>
</protein>
<evidence type="ECO:0000313" key="3">
    <source>
        <dbReference type="Proteomes" id="UP001652661"/>
    </source>
</evidence>
<sequence>MSQVEETPVIDGVATGAGSPEQAAAVAVAADASETERLVKLIIAMGYPESEARLSLARCSNNVQKAVQLLVEGADEDDNGESRRRRRCRRSLKKLRSTLLGDPCATDDAIVQLMREQSSALAFADMIRENSDQVMKLLVAREDSEAEVLEEQVELKLTEEEEEEEASDEGDISPASSAESSPPSN</sequence>
<dbReference type="OrthoDB" id="7846912at2759"/>
<dbReference type="GeneID" id="108084369"/>
<dbReference type="AlphaFoldDB" id="A0A6P4J3Q8"/>
<organism evidence="3 4">
    <name type="scientific">Drosophila kikkawai</name>
    <name type="common">Fruit fly</name>
    <dbReference type="NCBI Taxonomy" id="30033"/>
    <lineage>
        <taxon>Eukaryota</taxon>
        <taxon>Metazoa</taxon>
        <taxon>Ecdysozoa</taxon>
        <taxon>Arthropoda</taxon>
        <taxon>Hexapoda</taxon>
        <taxon>Insecta</taxon>
        <taxon>Pterygota</taxon>
        <taxon>Neoptera</taxon>
        <taxon>Endopterygota</taxon>
        <taxon>Diptera</taxon>
        <taxon>Brachycera</taxon>
        <taxon>Muscomorpha</taxon>
        <taxon>Ephydroidea</taxon>
        <taxon>Drosophilidae</taxon>
        <taxon>Drosophila</taxon>
        <taxon>Sophophora</taxon>
    </lineage>
</organism>
<dbReference type="PROSITE" id="PS50030">
    <property type="entry name" value="UBA"/>
    <property type="match status" value="1"/>
</dbReference>
<dbReference type="Proteomes" id="UP001652661">
    <property type="component" value="Chromosome X"/>
</dbReference>
<evidence type="ECO:0000313" key="4">
    <source>
        <dbReference type="RefSeq" id="XP_017036042.1"/>
    </source>
</evidence>
<keyword evidence="3" id="KW-1185">Reference proteome</keyword>
<feature type="domain" description="UBA" evidence="2">
    <location>
        <begin position="33"/>
        <end position="73"/>
    </location>
</feature>
<dbReference type="InterPro" id="IPR009060">
    <property type="entry name" value="UBA-like_sf"/>
</dbReference>
<gene>
    <name evidence="4" type="primary">LOC108084369</name>
</gene>
<reference evidence="4" key="1">
    <citation type="submission" date="2025-08" db="UniProtKB">
        <authorList>
            <consortium name="RefSeq"/>
        </authorList>
    </citation>
    <scope>IDENTIFICATION</scope>
    <source>
        <strain evidence="4">14028-0561.14</strain>
        <tissue evidence="4">Whole fly</tissue>
    </source>
</reference>
<dbReference type="Pfam" id="PF00627">
    <property type="entry name" value="UBA"/>
    <property type="match status" value="1"/>
</dbReference>
<feature type="region of interest" description="Disordered" evidence="1">
    <location>
        <begin position="153"/>
        <end position="185"/>
    </location>
</feature>
<feature type="compositionally biased region" description="Low complexity" evidence="1">
    <location>
        <begin position="173"/>
        <end position="185"/>
    </location>
</feature>
<accession>A0A6P4J3Q8</accession>
<evidence type="ECO:0000256" key="1">
    <source>
        <dbReference type="SAM" id="MobiDB-lite"/>
    </source>
</evidence>
<dbReference type="InterPro" id="IPR015940">
    <property type="entry name" value="UBA"/>
</dbReference>
<dbReference type="RefSeq" id="XP_017036042.1">
    <property type="nucleotide sequence ID" value="XM_017180553.2"/>
</dbReference>
<dbReference type="SUPFAM" id="SSF46934">
    <property type="entry name" value="UBA-like"/>
    <property type="match status" value="1"/>
</dbReference>
<dbReference type="Gene3D" id="1.10.8.10">
    <property type="entry name" value="DNA helicase RuvA subunit, C-terminal domain"/>
    <property type="match status" value="1"/>
</dbReference>
<evidence type="ECO:0000259" key="2">
    <source>
        <dbReference type="PROSITE" id="PS50030"/>
    </source>
</evidence>
<dbReference type="SMART" id="SM00165">
    <property type="entry name" value="UBA"/>
    <property type="match status" value="1"/>
</dbReference>